<proteinExistence type="predicted"/>
<dbReference type="SUPFAM" id="SSF52540">
    <property type="entry name" value="P-loop containing nucleoside triphosphate hydrolases"/>
    <property type="match status" value="1"/>
</dbReference>
<keyword evidence="2" id="KW-1003">Cell membrane</keyword>
<dbReference type="InterPro" id="IPR050093">
    <property type="entry name" value="ABC_SmlMolc_Importer"/>
</dbReference>
<gene>
    <name evidence="10" type="ORF">ISU02_05260</name>
</gene>
<evidence type="ECO:0000256" key="5">
    <source>
        <dbReference type="ARBA" id="ARBA00022840"/>
    </source>
</evidence>
<evidence type="ECO:0000313" key="11">
    <source>
        <dbReference type="Proteomes" id="UP000614200"/>
    </source>
</evidence>
<dbReference type="Pfam" id="PF08402">
    <property type="entry name" value="TOBE_2"/>
    <property type="match status" value="1"/>
</dbReference>
<evidence type="ECO:0000256" key="6">
    <source>
        <dbReference type="ARBA" id="ARBA00023004"/>
    </source>
</evidence>
<keyword evidence="11" id="KW-1185">Reference proteome</keyword>
<dbReference type="InterPro" id="IPR027417">
    <property type="entry name" value="P-loop_NTPase"/>
</dbReference>
<dbReference type="InterPro" id="IPR003439">
    <property type="entry name" value="ABC_transporter-like_ATP-bd"/>
</dbReference>
<feature type="domain" description="ABC transporter" evidence="9">
    <location>
        <begin position="3"/>
        <end position="233"/>
    </location>
</feature>
<keyword evidence="1" id="KW-0813">Transport</keyword>
<dbReference type="Proteomes" id="UP000614200">
    <property type="component" value="Unassembled WGS sequence"/>
</dbReference>
<dbReference type="SUPFAM" id="SSF50331">
    <property type="entry name" value="MOP-like"/>
    <property type="match status" value="1"/>
</dbReference>
<evidence type="ECO:0000256" key="3">
    <source>
        <dbReference type="ARBA" id="ARBA00022496"/>
    </source>
</evidence>
<keyword evidence="3" id="KW-0410">Iron transport</keyword>
<evidence type="ECO:0000256" key="4">
    <source>
        <dbReference type="ARBA" id="ARBA00022741"/>
    </source>
</evidence>
<evidence type="ECO:0000256" key="1">
    <source>
        <dbReference type="ARBA" id="ARBA00022448"/>
    </source>
</evidence>
<keyword evidence="8" id="KW-0472">Membrane</keyword>
<evidence type="ECO:0000313" key="10">
    <source>
        <dbReference type="EMBL" id="MBF4692513.1"/>
    </source>
</evidence>
<dbReference type="EMBL" id="JADKNH010000003">
    <property type="protein sequence ID" value="MBF4692513.1"/>
    <property type="molecule type" value="Genomic_DNA"/>
</dbReference>
<dbReference type="InterPro" id="IPR013611">
    <property type="entry name" value="Transp-assoc_OB_typ2"/>
</dbReference>
<evidence type="ECO:0000259" key="9">
    <source>
        <dbReference type="PROSITE" id="PS50893"/>
    </source>
</evidence>
<dbReference type="InterPro" id="IPR015853">
    <property type="entry name" value="ABC_transpr_FbpC"/>
</dbReference>
<dbReference type="InterPro" id="IPR003593">
    <property type="entry name" value="AAA+_ATPase"/>
</dbReference>
<dbReference type="InterPro" id="IPR017871">
    <property type="entry name" value="ABC_transporter-like_CS"/>
</dbReference>
<keyword evidence="6" id="KW-0408">Iron</keyword>
<dbReference type="Pfam" id="PF00005">
    <property type="entry name" value="ABC_tran"/>
    <property type="match status" value="1"/>
</dbReference>
<evidence type="ECO:0000256" key="7">
    <source>
        <dbReference type="ARBA" id="ARBA00023065"/>
    </source>
</evidence>
<dbReference type="PANTHER" id="PTHR42781">
    <property type="entry name" value="SPERMIDINE/PUTRESCINE IMPORT ATP-BINDING PROTEIN POTA"/>
    <property type="match status" value="1"/>
</dbReference>
<dbReference type="PANTHER" id="PTHR42781:SF4">
    <property type="entry name" value="SPERMIDINE_PUTRESCINE IMPORT ATP-BINDING PROTEIN POTA"/>
    <property type="match status" value="1"/>
</dbReference>
<dbReference type="PROSITE" id="PS50893">
    <property type="entry name" value="ABC_TRANSPORTER_2"/>
    <property type="match status" value="1"/>
</dbReference>
<dbReference type="CDD" id="cd03259">
    <property type="entry name" value="ABC_Carb_Solutes_like"/>
    <property type="match status" value="1"/>
</dbReference>
<dbReference type="Gene3D" id="3.40.50.300">
    <property type="entry name" value="P-loop containing nucleotide triphosphate hydrolases"/>
    <property type="match status" value="1"/>
</dbReference>
<accession>A0ABR9ZPW5</accession>
<dbReference type="GO" id="GO:0005524">
    <property type="term" value="F:ATP binding"/>
    <property type="evidence" value="ECO:0007669"/>
    <property type="project" value="UniProtKB-KW"/>
</dbReference>
<dbReference type="RefSeq" id="WP_194700759.1">
    <property type="nucleotide sequence ID" value="NZ_JADKNH010000003.1"/>
</dbReference>
<dbReference type="InterPro" id="IPR008995">
    <property type="entry name" value="Mo/tungstate-bd_C_term_dom"/>
</dbReference>
<comment type="caution">
    <text evidence="10">The sequence shown here is derived from an EMBL/GenBank/DDBJ whole genome shotgun (WGS) entry which is preliminary data.</text>
</comment>
<keyword evidence="5 10" id="KW-0067">ATP-binding</keyword>
<keyword evidence="7" id="KW-0406">Ion transport</keyword>
<keyword evidence="4" id="KW-0547">Nucleotide-binding</keyword>
<protein>
    <submittedName>
        <fullName evidence="10">ABC transporter ATP-binding protein</fullName>
    </submittedName>
</protein>
<evidence type="ECO:0000256" key="2">
    <source>
        <dbReference type="ARBA" id="ARBA00022475"/>
    </source>
</evidence>
<dbReference type="SMART" id="SM00382">
    <property type="entry name" value="AAA"/>
    <property type="match status" value="1"/>
</dbReference>
<dbReference type="PROSITE" id="PS00211">
    <property type="entry name" value="ABC_TRANSPORTER_1"/>
    <property type="match status" value="1"/>
</dbReference>
<evidence type="ECO:0000256" key="8">
    <source>
        <dbReference type="ARBA" id="ARBA00023136"/>
    </source>
</evidence>
<name>A0ABR9ZPW5_9FIRM</name>
<sequence>MSLRIEGVSKTFNGFQALKKVNLEVKEGEILALLGSSGCGKTTLLRIIAGLIEQTEGKVWINETDISGWPAQKRNTAMVFQNYALFPHMNLEENIAYGLTLKKMRRNAIRSQVNEVLKQVQLDGLNKRKIQELSGGQKQRAALARALITKPDILLFDEPLSNLDEKLRVSMREEISRIQRETGITSIYVTHDQKEAMAIAHKIAVMSHGEVVQWGEPEDIFYRPVNAFTADFMGRVNVFECQKNSQGIFTFLGKTIETSSNSKAIQLLLPPEEVDIYETDKGQLIQGTVVAIELSGALIHYRIAVKNLHLYAYRLRRVKERIYSENQTVWIDFDIKTIHIFEER</sequence>
<reference evidence="10 11" key="1">
    <citation type="submission" date="2020-11" db="EMBL/GenBank/DDBJ databases">
        <title>Fusibacter basophilias sp. nov.</title>
        <authorList>
            <person name="Qiu D."/>
        </authorList>
    </citation>
    <scope>NUCLEOTIDE SEQUENCE [LARGE SCALE GENOMIC DNA]</scope>
    <source>
        <strain evidence="10 11">Q10-2</strain>
    </source>
</reference>
<organism evidence="10 11">
    <name type="scientific">Fusibacter ferrireducens</name>
    <dbReference type="NCBI Taxonomy" id="2785058"/>
    <lineage>
        <taxon>Bacteria</taxon>
        <taxon>Bacillati</taxon>
        <taxon>Bacillota</taxon>
        <taxon>Clostridia</taxon>
        <taxon>Eubacteriales</taxon>
        <taxon>Eubacteriales Family XII. Incertae Sedis</taxon>
        <taxon>Fusibacter</taxon>
    </lineage>
</organism>